<evidence type="ECO:0000313" key="1">
    <source>
        <dbReference type="EMBL" id="KAI9916903.1"/>
    </source>
</evidence>
<protein>
    <submittedName>
        <fullName evidence="1">Uncharacterized protein</fullName>
    </submittedName>
</protein>
<organism evidence="1 2">
    <name type="scientific">Peronosclerospora sorghi</name>
    <dbReference type="NCBI Taxonomy" id="230839"/>
    <lineage>
        <taxon>Eukaryota</taxon>
        <taxon>Sar</taxon>
        <taxon>Stramenopiles</taxon>
        <taxon>Oomycota</taxon>
        <taxon>Peronosporomycetes</taxon>
        <taxon>Peronosporales</taxon>
        <taxon>Peronosporaceae</taxon>
        <taxon>Peronosclerospora</taxon>
    </lineage>
</organism>
<gene>
    <name evidence="1" type="ORF">PsorP6_017084</name>
</gene>
<dbReference type="Proteomes" id="UP001163321">
    <property type="component" value="Chromosome 2"/>
</dbReference>
<accession>A0ACC0WFP4</accession>
<reference evidence="1 2" key="1">
    <citation type="journal article" date="2022" name="bioRxiv">
        <title>The genome of the oomycete Peronosclerospora sorghi, a cosmopolitan pathogen of maize and sorghum, is inflated with dispersed pseudogenes.</title>
        <authorList>
            <person name="Fletcher K."/>
            <person name="Martin F."/>
            <person name="Isakeit T."/>
            <person name="Cavanaugh K."/>
            <person name="Magill C."/>
            <person name="Michelmore R."/>
        </authorList>
    </citation>
    <scope>NUCLEOTIDE SEQUENCE [LARGE SCALE GENOMIC DNA]</scope>
    <source>
        <strain evidence="1">P6</strain>
    </source>
</reference>
<keyword evidence="2" id="KW-1185">Reference proteome</keyword>
<dbReference type="EMBL" id="CM047581">
    <property type="protein sequence ID" value="KAI9916903.1"/>
    <property type="molecule type" value="Genomic_DNA"/>
</dbReference>
<proteinExistence type="predicted"/>
<evidence type="ECO:0000313" key="2">
    <source>
        <dbReference type="Proteomes" id="UP001163321"/>
    </source>
</evidence>
<sequence length="348" mass="37406">MRLHSSRYPFLLYLTIETSGLEYLVQASSECCSTCIGKPSPRGYAYDPVIFEQCSTATDGVCCFDCGTLGDPTYGDTVSYGDNGVTPMATTSTAISFTWPGVVNVTYVSLKTGQKKTITPTFTAPAATTMQNGVFVICATSPGTIYLRGWGATPCRQASTEHAITIQQGTSSTRGTCNKDTDIVSDATSSRAKDASAHSRAGARDDTVATCNLERASVTTVDGVSTCVCVSEWTHPPACDRWPAWKWLVTAIGGLATLFSIALSVRAFWHRRYQQQAETDTILARKKQPDGAEYHENLAPMGTKSDVGPLDFTPATRFHDGGTALTPPKPTEFSPGGTRKPDERLFSL</sequence>
<comment type="caution">
    <text evidence="1">The sequence shown here is derived from an EMBL/GenBank/DDBJ whole genome shotgun (WGS) entry which is preliminary data.</text>
</comment>
<name>A0ACC0WFP4_9STRA</name>